<dbReference type="PANTHER" id="PTHR45950:SF1">
    <property type="entry name" value="HOMEOBOX-LEUCINE ZIPPER PROTEIN ATHB-15"/>
    <property type="match status" value="1"/>
</dbReference>
<evidence type="ECO:0000259" key="3">
    <source>
        <dbReference type="Pfam" id="PF08670"/>
    </source>
</evidence>
<dbReference type="STRING" id="4072.A0A2G2YT35"/>
<reference evidence="4 5" key="2">
    <citation type="journal article" date="2017" name="Genome Biol.">
        <title>New reference genome sequences of hot pepper reveal the massive evolution of plant disease-resistance genes by retroduplication.</title>
        <authorList>
            <person name="Kim S."/>
            <person name="Park J."/>
            <person name="Yeom S.I."/>
            <person name="Kim Y.M."/>
            <person name="Seo E."/>
            <person name="Kim K.T."/>
            <person name="Kim M.S."/>
            <person name="Lee J.M."/>
            <person name="Cheong K."/>
            <person name="Shin H.S."/>
            <person name="Kim S.B."/>
            <person name="Han K."/>
            <person name="Lee J."/>
            <person name="Park M."/>
            <person name="Lee H.A."/>
            <person name="Lee H.Y."/>
            <person name="Lee Y."/>
            <person name="Oh S."/>
            <person name="Lee J.H."/>
            <person name="Choi E."/>
            <person name="Choi E."/>
            <person name="Lee S.E."/>
            <person name="Jeon J."/>
            <person name="Kim H."/>
            <person name="Choi G."/>
            <person name="Song H."/>
            <person name="Lee J."/>
            <person name="Lee S.C."/>
            <person name="Kwon J.K."/>
            <person name="Lee H.Y."/>
            <person name="Koo N."/>
            <person name="Hong Y."/>
            <person name="Kim R.W."/>
            <person name="Kang W.H."/>
            <person name="Huh J.H."/>
            <person name="Kang B.C."/>
            <person name="Yang T.J."/>
            <person name="Lee Y.H."/>
            <person name="Bennetzen J.L."/>
            <person name="Choi D."/>
        </authorList>
    </citation>
    <scope>NUCLEOTIDE SEQUENCE [LARGE SCALE GENOMIC DNA]</scope>
    <source>
        <strain evidence="5">cv. CM334</strain>
    </source>
</reference>
<evidence type="ECO:0000256" key="2">
    <source>
        <dbReference type="ARBA" id="ARBA00023242"/>
    </source>
</evidence>
<feature type="non-terminal residue" evidence="4">
    <location>
        <position position="263"/>
    </location>
</feature>
<dbReference type="InterPro" id="IPR049469">
    <property type="entry name" value="RRP40_KH-I"/>
</dbReference>
<keyword evidence="1" id="KW-0694">RNA-binding</keyword>
<dbReference type="EMBL" id="AYRZ02000009">
    <property type="protein sequence ID" value="PHT72902.1"/>
    <property type="molecule type" value="Genomic_DNA"/>
</dbReference>
<dbReference type="Proteomes" id="UP000222542">
    <property type="component" value="Unassembled WGS sequence"/>
</dbReference>
<comment type="caution">
    <text evidence="4">The sequence shown here is derived from an EMBL/GenBank/DDBJ whole genome shotgun (WGS) entry which is preliminary data.</text>
</comment>
<dbReference type="Pfam" id="PF08670">
    <property type="entry name" value="MEKHLA"/>
    <property type="match status" value="1"/>
</dbReference>
<dbReference type="GO" id="GO:0003723">
    <property type="term" value="F:RNA binding"/>
    <property type="evidence" value="ECO:0007669"/>
    <property type="project" value="UniProtKB-KW"/>
</dbReference>
<dbReference type="Gene3D" id="3.30.1370.10">
    <property type="entry name" value="K Homology domain, type 1"/>
    <property type="match status" value="1"/>
</dbReference>
<evidence type="ECO:0000313" key="5">
    <source>
        <dbReference type="Proteomes" id="UP000222542"/>
    </source>
</evidence>
<proteinExistence type="predicted"/>
<evidence type="ECO:0000313" key="4">
    <source>
        <dbReference type="EMBL" id="PHT72902.1"/>
    </source>
</evidence>
<dbReference type="InterPro" id="IPR012340">
    <property type="entry name" value="NA-bd_OB-fold"/>
</dbReference>
<name>A0A2G2YT35_CAPAN</name>
<feature type="domain" description="MEKHLA" evidence="3">
    <location>
        <begin position="208"/>
        <end position="258"/>
    </location>
</feature>
<keyword evidence="5" id="KW-1185">Reference proteome</keyword>
<sequence>MPMMLQPLKFVPAAYLGLELLFEVIKLEGHSPKDAIMPRDMFLLQEVFNPNCTLDLTPAFETGLTKNKVANDLHIVGGTSRSVMTIAFQFGFESHIQLQVGTLIYACIVNANTGMNPKLLCMDASEKAAKFGLFKDGYMFESSTGLSRMLLSSPTCPILEGIGKKLAFEIAINAEHSLSTILVANAIMNSETLTPVQQMIMVERLLDRALPVFTFANQAGLYMLVKTLVALQDITLEKIDDDYGKKNLCIEFPQTMQQVGTPF</sequence>
<organism evidence="4 5">
    <name type="scientific">Capsicum annuum</name>
    <name type="common">Capsicum pepper</name>
    <dbReference type="NCBI Taxonomy" id="4072"/>
    <lineage>
        <taxon>Eukaryota</taxon>
        <taxon>Viridiplantae</taxon>
        <taxon>Streptophyta</taxon>
        <taxon>Embryophyta</taxon>
        <taxon>Tracheophyta</taxon>
        <taxon>Spermatophyta</taxon>
        <taxon>Magnoliopsida</taxon>
        <taxon>eudicotyledons</taxon>
        <taxon>Gunneridae</taxon>
        <taxon>Pentapetalae</taxon>
        <taxon>asterids</taxon>
        <taxon>lamiids</taxon>
        <taxon>Solanales</taxon>
        <taxon>Solanaceae</taxon>
        <taxon>Solanoideae</taxon>
        <taxon>Capsiceae</taxon>
        <taxon>Capsicum</taxon>
    </lineage>
</organism>
<protein>
    <recommendedName>
        <fullName evidence="3">MEKHLA domain-containing protein</fullName>
    </recommendedName>
</protein>
<dbReference type="Pfam" id="PF21262">
    <property type="entry name" value="RRP40_S1"/>
    <property type="match status" value="1"/>
</dbReference>
<dbReference type="AlphaFoldDB" id="A0A2G2YT35"/>
<dbReference type="InterPro" id="IPR036612">
    <property type="entry name" value="KH_dom_type_1_sf"/>
</dbReference>
<dbReference type="InterPro" id="IPR013978">
    <property type="entry name" value="MEKHLA"/>
</dbReference>
<reference evidence="4 5" key="1">
    <citation type="journal article" date="2014" name="Nat. Genet.">
        <title>Genome sequence of the hot pepper provides insights into the evolution of pungency in Capsicum species.</title>
        <authorList>
            <person name="Kim S."/>
            <person name="Park M."/>
            <person name="Yeom S.I."/>
            <person name="Kim Y.M."/>
            <person name="Lee J.M."/>
            <person name="Lee H.A."/>
            <person name="Seo E."/>
            <person name="Choi J."/>
            <person name="Cheong K."/>
            <person name="Kim K.T."/>
            <person name="Jung K."/>
            <person name="Lee G.W."/>
            <person name="Oh S.K."/>
            <person name="Bae C."/>
            <person name="Kim S.B."/>
            <person name="Lee H.Y."/>
            <person name="Kim S.Y."/>
            <person name="Kim M.S."/>
            <person name="Kang B.C."/>
            <person name="Jo Y.D."/>
            <person name="Yang H.B."/>
            <person name="Jeong H.J."/>
            <person name="Kang W.H."/>
            <person name="Kwon J.K."/>
            <person name="Shin C."/>
            <person name="Lim J.Y."/>
            <person name="Park J.H."/>
            <person name="Huh J.H."/>
            <person name="Kim J.S."/>
            <person name="Kim B.D."/>
            <person name="Cohen O."/>
            <person name="Paran I."/>
            <person name="Suh M.C."/>
            <person name="Lee S.B."/>
            <person name="Kim Y.K."/>
            <person name="Shin Y."/>
            <person name="Noh S.J."/>
            <person name="Park J."/>
            <person name="Seo Y.S."/>
            <person name="Kwon S.Y."/>
            <person name="Kim H.A."/>
            <person name="Park J.M."/>
            <person name="Kim H.J."/>
            <person name="Choi S.B."/>
            <person name="Bosland P.W."/>
            <person name="Reeves G."/>
            <person name="Jo S.H."/>
            <person name="Lee B.W."/>
            <person name="Cho H.T."/>
            <person name="Choi H.S."/>
            <person name="Lee M.S."/>
            <person name="Yu Y."/>
            <person name="Do Choi Y."/>
            <person name="Park B.S."/>
            <person name="van Deynze A."/>
            <person name="Ashrafi H."/>
            <person name="Hill T."/>
            <person name="Kim W.T."/>
            <person name="Pai H.S."/>
            <person name="Ahn H.K."/>
            <person name="Yeam I."/>
            <person name="Giovannoni J.J."/>
            <person name="Rose J.K."/>
            <person name="Sorensen I."/>
            <person name="Lee S.J."/>
            <person name="Kim R.W."/>
            <person name="Choi I.Y."/>
            <person name="Choi B.S."/>
            <person name="Lim J.S."/>
            <person name="Lee Y.H."/>
            <person name="Choi D."/>
        </authorList>
    </citation>
    <scope>NUCLEOTIDE SEQUENCE [LARGE SCALE GENOMIC DNA]</scope>
    <source>
        <strain evidence="5">cv. CM334</strain>
    </source>
</reference>
<dbReference type="GO" id="GO:0003700">
    <property type="term" value="F:DNA-binding transcription factor activity"/>
    <property type="evidence" value="ECO:0007669"/>
    <property type="project" value="InterPro"/>
</dbReference>
<dbReference type="CDD" id="cd22526">
    <property type="entry name" value="KH-I_Rrp40"/>
    <property type="match status" value="1"/>
</dbReference>
<dbReference type="Gene3D" id="2.40.50.140">
    <property type="entry name" value="Nucleic acid-binding proteins"/>
    <property type="match status" value="1"/>
</dbReference>
<evidence type="ECO:0000256" key="1">
    <source>
        <dbReference type="ARBA" id="ARBA00022884"/>
    </source>
</evidence>
<keyword evidence="2" id="KW-0539">Nucleus</keyword>
<dbReference type="InterPro" id="IPR044830">
    <property type="entry name" value="HD-Zip_III"/>
</dbReference>
<dbReference type="PANTHER" id="PTHR45950">
    <property type="entry name" value="HOMEOBOX-LEUCINE ZIPPER PROTEIN ATHB-14"/>
    <property type="match status" value="1"/>
</dbReference>
<gene>
    <name evidence="4" type="ORF">T459_23687</name>
</gene>
<dbReference type="SUPFAM" id="SSF54791">
    <property type="entry name" value="Eukaryotic type KH-domain (KH-domain type I)"/>
    <property type="match status" value="1"/>
</dbReference>
<accession>A0A2G2YT35</accession>
<dbReference type="Gramene" id="PHT72902">
    <property type="protein sequence ID" value="PHT72902"/>
    <property type="gene ID" value="T459_23687"/>
</dbReference>